<keyword evidence="6" id="KW-1185">Reference proteome</keyword>
<keyword evidence="2" id="KW-0560">Oxidoreductase</keyword>
<dbReference type="PANTHER" id="PTHR43762">
    <property type="entry name" value="L-GULONOLACTONE OXIDASE"/>
    <property type="match status" value="1"/>
</dbReference>
<comment type="pathway">
    <text evidence="1">Cofactor biosynthesis; L-ascorbate biosynthesis.</text>
</comment>
<dbReference type="InterPro" id="IPR036318">
    <property type="entry name" value="FAD-bd_PCMH-like_sf"/>
</dbReference>
<protein>
    <recommendedName>
        <fullName evidence="4">FAD-binding PCMH-type domain-containing protein</fullName>
    </recommendedName>
</protein>
<dbReference type="Proteomes" id="UP000822688">
    <property type="component" value="Chromosome 4"/>
</dbReference>
<reference evidence="5" key="1">
    <citation type="submission" date="2020-06" db="EMBL/GenBank/DDBJ databases">
        <title>WGS assembly of Ceratodon purpureus strain R40.</title>
        <authorList>
            <person name="Carey S.B."/>
            <person name="Jenkins J."/>
            <person name="Shu S."/>
            <person name="Lovell J.T."/>
            <person name="Sreedasyam A."/>
            <person name="Maumus F."/>
            <person name="Tiley G.P."/>
            <person name="Fernandez-Pozo N."/>
            <person name="Barry K."/>
            <person name="Chen C."/>
            <person name="Wang M."/>
            <person name="Lipzen A."/>
            <person name="Daum C."/>
            <person name="Saski C.A."/>
            <person name="Payton A.C."/>
            <person name="Mcbreen J.C."/>
            <person name="Conrad R.E."/>
            <person name="Kollar L.M."/>
            <person name="Olsson S."/>
            <person name="Huttunen S."/>
            <person name="Landis J.B."/>
            <person name="Wickett N.J."/>
            <person name="Johnson M.G."/>
            <person name="Rensing S.A."/>
            <person name="Grimwood J."/>
            <person name="Schmutz J."/>
            <person name="Mcdaniel S.F."/>
        </authorList>
    </citation>
    <scope>NUCLEOTIDE SEQUENCE</scope>
    <source>
        <strain evidence="5">R40</strain>
    </source>
</reference>
<dbReference type="Pfam" id="PF04030">
    <property type="entry name" value="ALO"/>
    <property type="match status" value="1"/>
</dbReference>
<dbReference type="GO" id="GO:0003885">
    <property type="term" value="F:D-arabinono-1,4-lactone oxidase activity"/>
    <property type="evidence" value="ECO:0007669"/>
    <property type="project" value="InterPro"/>
</dbReference>
<dbReference type="AlphaFoldDB" id="A0A8T0IEL5"/>
<accession>A0A8T0IEL5</accession>
<dbReference type="SUPFAM" id="SSF56176">
    <property type="entry name" value="FAD-binding/transporter-associated domain-like"/>
    <property type="match status" value="1"/>
</dbReference>
<dbReference type="Gene3D" id="3.30.70.2520">
    <property type="match status" value="1"/>
</dbReference>
<evidence type="ECO:0000313" key="5">
    <source>
        <dbReference type="EMBL" id="KAG0580918.1"/>
    </source>
</evidence>
<dbReference type="InterPro" id="IPR007173">
    <property type="entry name" value="ALO_C"/>
</dbReference>
<organism evidence="5 6">
    <name type="scientific">Ceratodon purpureus</name>
    <name type="common">Fire moss</name>
    <name type="synonym">Dicranum purpureum</name>
    <dbReference type="NCBI Taxonomy" id="3225"/>
    <lineage>
        <taxon>Eukaryota</taxon>
        <taxon>Viridiplantae</taxon>
        <taxon>Streptophyta</taxon>
        <taxon>Embryophyta</taxon>
        <taxon>Bryophyta</taxon>
        <taxon>Bryophytina</taxon>
        <taxon>Bryopsida</taxon>
        <taxon>Dicranidae</taxon>
        <taxon>Pseudoditrichales</taxon>
        <taxon>Ditrichaceae</taxon>
        <taxon>Ceratodon</taxon>
    </lineage>
</organism>
<evidence type="ECO:0000313" key="6">
    <source>
        <dbReference type="Proteomes" id="UP000822688"/>
    </source>
</evidence>
<dbReference type="Pfam" id="PF01565">
    <property type="entry name" value="FAD_binding_4"/>
    <property type="match status" value="1"/>
</dbReference>
<dbReference type="GO" id="GO:0071949">
    <property type="term" value="F:FAD binding"/>
    <property type="evidence" value="ECO:0007669"/>
    <property type="project" value="InterPro"/>
</dbReference>
<dbReference type="GO" id="GO:0016020">
    <property type="term" value="C:membrane"/>
    <property type="evidence" value="ECO:0007669"/>
    <property type="project" value="InterPro"/>
</dbReference>
<name>A0A8T0IEL5_CERPU</name>
<dbReference type="InterPro" id="IPR016166">
    <property type="entry name" value="FAD-bd_PCMH"/>
</dbReference>
<dbReference type="InterPro" id="IPR010031">
    <property type="entry name" value="FAD_lactone_oxidase-like"/>
</dbReference>
<gene>
    <name evidence="5" type="ORF">KC19_4G210600</name>
</gene>
<dbReference type="PANTHER" id="PTHR43762:SF7">
    <property type="entry name" value="FAD-BINDING PCMH-TYPE DOMAIN-CONTAINING PROTEIN"/>
    <property type="match status" value="1"/>
</dbReference>
<feature type="domain" description="FAD-binding PCMH-type" evidence="4">
    <location>
        <begin position="62"/>
        <end position="268"/>
    </location>
</feature>
<dbReference type="PROSITE" id="PS51387">
    <property type="entry name" value="FAD_PCMH"/>
    <property type="match status" value="1"/>
</dbReference>
<comment type="caution">
    <text evidence="5">The sequence shown here is derived from an EMBL/GenBank/DDBJ whole genome shotgun (WGS) entry which is preliminary data.</text>
</comment>
<evidence type="ECO:0000259" key="4">
    <source>
        <dbReference type="PROSITE" id="PS51387"/>
    </source>
</evidence>
<keyword evidence="3" id="KW-0732">Signal</keyword>
<dbReference type="Gene3D" id="3.30.465.10">
    <property type="match status" value="1"/>
</dbReference>
<dbReference type="EMBL" id="CM026424">
    <property type="protein sequence ID" value="KAG0580918.1"/>
    <property type="molecule type" value="Genomic_DNA"/>
</dbReference>
<evidence type="ECO:0000256" key="2">
    <source>
        <dbReference type="ARBA" id="ARBA00023002"/>
    </source>
</evidence>
<sequence length="649" mass="71055">MFRIRAASRVLGIAVVLHILLAHLAVAGNAEDGDIHQQEFVSEALSQRADGATTRYSADGWLKCVSDLHITPTSTEEISELIKLHTSGDKPVKIRASRRGYHSTAGFGCPGERGSTKLEYDADAILKIMEKASEVEGVTSITMLLHRMNRVASVDAEHNQLTVEAGMTLLDLADAAEANNMSVLAGALSIYGNLTVGGVISTSAHGSGLGTTCSLGDLVTKMKWVNAKGDIIVSDAQTEQGAMEVRALVGGLGLLGIITEFTLQLQPPSLTVVETRNDLDDSHIVPELKAMLTLETPHIISHWRPDLGMYRATLFTHVGSADALPASAPPFDPNARTMYMDAVDDRIASNWSEMMAAWGNDMAMDSNSTASLNADACTAGAIHSRVPFTRDGNGVPVEHATVSTHHAMLAAECSPKCGYQQSHMGAVSEDIEFTIKLSQFDEWVQDVKAIVKTELADSEARLQTQHNHNIKSCLPPGAFWLRFGKGTNTLLSTNTGTEDVVFVQWTLMTSAMTPRIPGKHASISETIEQLSLCKYKARPHWGKNHERQFRHPRCHVRDNFPDWNIEQMIALQEQHDPDKVLEPALFRHVVRRTGPEYSALCTLQQWCYCSADAHCAPDYRCVASPAFPLFKVCRLRPRPPAPPLLHDEF</sequence>
<evidence type="ECO:0000256" key="1">
    <source>
        <dbReference type="ARBA" id="ARBA00005147"/>
    </source>
</evidence>
<feature type="chain" id="PRO_5035742749" description="FAD-binding PCMH-type domain-containing protein" evidence="3">
    <location>
        <begin position="28"/>
        <end position="649"/>
    </location>
</feature>
<dbReference type="InterPro" id="IPR016169">
    <property type="entry name" value="FAD-bd_PCMH_sub2"/>
</dbReference>
<proteinExistence type="predicted"/>
<feature type="signal peptide" evidence="3">
    <location>
        <begin position="1"/>
        <end position="27"/>
    </location>
</feature>
<dbReference type="InterPro" id="IPR006094">
    <property type="entry name" value="Oxid_FAD_bind_N"/>
</dbReference>
<evidence type="ECO:0000256" key="3">
    <source>
        <dbReference type="SAM" id="SignalP"/>
    </source>
</evidence>